<dbReference type="FunFam" id="1.10.10.10:FF:000001">
    <property type="entry name" value="LysR family transcriptional regulator"/>
    <property type="match status" value="1"/>
</dbReference>
<evidence type="ECO:0000256" key="2">
    <source>
        <dbReference type="ARBA" id="ARBA00023015"/>
    </source>
</evidence>
<feature type="domain" description="HTH lysR-type" evidence="5">
    <location>
        <begin position="1"/>
        <end position="58"/>
    </location>
</feature>
<keyword evidence="4" id="KW-0804">Transcription</keyword>
<dbReference type="PRINTS" id="PR00039">
    <property type="entry name" value="HTHLYSR"/>
</dbReference>
<dbReference type="InterPro" id="IPR000847">
    <property type="entry name" value="LysR_HTH_N"/>
</dbReference>
<dbReference type="Gene3D" id="1.10.10.10">
    <property type="entry name" value="Winged helix-like DNA-binding domain superfamily/Winged helix DNA-binding domain"/>
    <property type="match status" value="1"/>
</dbReference>
<dbReference type="PANTHER" id="PTHR30126:SF81">
    <property type="entry name" value="HTH-TYPE TRANSCRIPTIONAL REGULATOR ILVY"/>
    <property type="match status" value="1"/>
</dbReference>
<dbReference type="Gene3D" id="3.40.190.290">
    <property type="match status" value="1"/>
</dbReference>
<organism evidence="6">
    <name type="scientific">hydrothermal vent metagenome</name>
    <dbReference type="NCBI Taxonomy" id="652676"/>
    <lineage>
        <taxon>unclassified sequences</taxon>
        <taxon>metagenomes</taxon>
        <taxon>ecological metagenomes</taxon>
    </lineage>
</organism>
<keyword evidence="2" id="KW-0805">Transcription regulation</keyword>
<dbReference type="Pfam" id="PF00126">
    <property type="entry name" value="HTH_1"/>
    <property type="match status" value="1"/>
</dbReference>
<dbReference type="SUPFAM" id="SSF46785">
    <property type="entry name" value="Winged helix' DNA-binding domain"/>
    <property type="match status" value="1"/>
</dbReference>
<dbReference type="GO" id="GO:0003700">
    <property type="term" value="F:DNA-binding transcription factor activity"/>
    <property type="evidence" value="ECO:0007669"/>
    <property type="project" value="InterPro"/>
</dbReference>
<gene>
    <name evidence="6" type="ORF">MNBD_GAMMA18-2178</name>
</gene>
<evidence type="ECO:0000256" key="1">
    <source>
        <dbReference type="ARBA" id="ARBA00009437"/>
    </source>
</evidence>
<proteinExistence type="inferred from homology"/>
<dbReference type="CDD" id="cd05466">
    <property type="entry name" value="PBP2_LTTR_substrate"/>
    <property type="match status" value="1"/>
</dbReference>
<dbReference type="InterPro" id="IPR036388">
    <property type="entry name" value="WH-like_DNA-bd_sf"/>
</dbReference>
<comment type="similarity">
    <text evidence="1">Belongs to the LysR transcriptional regulatory family.</text>
</comment>
<dbReference type="PANTHER" id="PTHR30126">
    <property type="entry name" value="HTH-TYPE TRANSCRIPTIONAL REGULATOR"/>
    <property type="match status" value="1"/>
</dbReference>
<dbReference type="InterPro" id="IPR036390">
    <property type="entry name" value="WH_DNA-bd_sf"/>
</dbReference>
<evidence type="ECO:0000313" key="6">
    <source>
        <dbReference type="EMBL" id="VAW88983.1"/>
    </source>
</evidence>
<sequence>MQSNQLQAFVTVAKYSSFSRASEQLFLTQSAISKRIAALEIALKCKLFDRVGHHIMLTEAGNQLLPRAQDLLHRMTDCQRAISNLSGKVDGKLSLGTSHHIGIHHLPAILKKYTQAYPEVELDLHFMESELICNAVSQGEIELGIATLPSTPTENLVLSEIWNDPLIFVCGAEHPLGKSCSISIEQLAQYPAILPPQESTTYKILHALFTENQLTLNTRIATNNLETIKMMVSINLGWSLLPTTMHSNLLTKLVVNKIKLMRKLGIINHKERSLSNASSTLIAQICADNRGHFTHNGVVNR</sequence>
<keyword evidence="3" id="KW-0238">DNA-binding</keyword>
<dbReference type="Pfam" id="PF03466">
    <property type="entry name" value="LysR_substrate"/>
    <property type="match status" value="1"/>
</dbReference>
<evidence type="ECO:0000256" key="4">
    <source>
        <dbReference type="ARBA" id="ARBA00023163"/>
    </source>
</evidence>
<protein>
    <submittedName>
        <fullName evidence="6">Transcriptional regulator, LysR family</fullName>
    </submittedName>
</protein>
<dbReference type="PROSITE" id="PS50931">
    <property type="entry name" value="HTH_LYSR"/>
    <property type="match status" value="1"/>
</dbReference>
<accession>A0A3B0ZL66</accession>
<dbReference type="InterPro" id="IPR005119">
    <property type="entry name" value="LysR_subst-bd"/>
</dbReference>
<dbReference type="SUPFAM" id="SSF53850">
    <property type="entry name" value="Periplasmic binding protein-like II"/>
    <property type="match status" value="1"/>
</dbReference>
<name>A0A3B0ZL66_9ZZZZ</name>
<dbReference type="GO" id="GO:0000976">
    <property type="term" value="F:transcription cis-regulatory region binding"/>
    <property type="evidence" value="ECO:0007669"/>
    <property type="project" value="TreeGrafter"/>
</dbReference>
<dbReference type="EMBL" id="UOFP01000245">
    <property type="protein sequence ID" value="VAW88983.1"/>
    <property type="molecule type" value="Genomic_DNA"/>
</dbReference>
<evidence type="ECO:0000256" key="3">
    <source>
        <dbReference type="ARBA" id="ARBA00023125"/>
    </source>
</evidence>
<reference evidence="6" key="1">
    <citation type="submission" date="2018-06" db="EMBL/GenBank/DDBJ databases">
        <authorList>
            <person name="Zhirakovskaya E."/>
        </authorList>
    </citation>
    <scope>NUCLEOTIDE SEQUENCE</scope>
</reference>
<evidence type="ECO:0000259" key="5">
    <source>
        <dbReference type="PROSITE" id="PS50931"/>
    </source>
</evidence>
<dbReference type="AlphaFoldDB" id="A0A3B0ZL66"/>